<dbReference type="GO" id="GO:0010008">
    <property type="term" value="C:endosome membrane"/>
    <property type="evidence" value="ECO:0007669"/>
    <property type="project" value="TreeGrafter"/>
</dbReference>
<dbReference type="GO" id="GO:0007032">
    <property type="term" value="P:endosome organization"/>
    <property type="evidence" value="ECO:0007669"/>
    <property type="project" value="InterPro"/>
</dbReference>
<sequence>MKPTFCADNQDLCCFLVTKLSAWKGKYKRIFSIGTLAITTYNPQTLEITNQWLYDDFLSIKCTERPRHSNSDSIRTDDTFQIQVRKKGKADVMRFSSEHAREVVTEALRFQNKFGSDSPRQKPIFECFKYGWQDQKVPIVLEVGACSIDQLDRQSNVLLKSYSYKEIRQVIWIKNQPGGIVLEVGEQRRRHMFVCNAADALVKELRDASLENVAIDIHIAKDHLSYDDFRRTRLGLCSKDEQLTPYVEFKVQKVTPRSEHAVRRLLCLSETCIIERDPATYSVICARPLKHIVCLVRDIKDPQKFQIEYENNDERTYSSNERDSLLASLIDGSRGSGNYQVFVTSRKFDKSLRILPFNQLMDEDGEALLMKHICNVPPGLKRSDMIARFNANIPYNGLSYSTPSEGFFTDNKNRTIITCLEAVVYKIEAQMACLHRLFASKIGFQAFTAVSGIRENLGNLVVPVLDKGNEATDHATVEMLCSLMQPMHPNYELRLEQLNKQSMLASRQFVEKLLQLVVDHVNRGTGSLVIASMLDFLTYAVCAPYSETTPGDVFNMILELVAERGRSFYKLFHSPSMTIVKGAGLVTRAIIEESPREISRHMQNLALTEGAFLKHLELAIFSPGKDLRVLANRQLSGQLIAFWIAGNSDAMELLRRCIPRGLLDFLESKEKPPQSEADLLIVRNNLDVANQEVNSQRSQLHDQLKNMQITVEARLETLLQHWNLEQKLTFLQRKDDKTQKQVVLRRRRHEVKAAANWKMFVHQFNRDHAKADLIWNEKTKSELKQAIENEMRQLQQELEFVQQGTMVSWNHTEFEVLYSSLADEVRIGDYYLRFLLNENNEEATPIHKPLEFFNNVYHRFLLATRSDMKCLCLRAMGIVYERHCITICAFPDSKYIVQMLGKCNNTAERDHYIFLISKLVLDKHNVRDLIAAGALPLLVDLAVLAHLHVNRAKIHSQTNVIEGGQNTENQSKEWYYNDKNGQRQGPLSFEEMKEMYREGKIFEKTEIWAEGLDKWCHLSAVAQFRWTVCSAQHCPAPVEATQPSGATLYNLTELCTTVLDTLIQMCAFYPSRDASGSIIRPLPRVKKILSEPVLLYQLVQLLLTYDPAIVQRVAHLINDVMQDNQFVGGLYLSGVFFFILMYNGSNILPVAKFLHKTHLKQMFRSTLPKSELASRSVLCPILPEATIFYLEQYGPDKYAEVFLGEFENPEIIWNTEMRRHMIEKIALHVSDFSSRLSSNVKALYKYCPIPPIEYPQLEEELFCHYYYLRHLTDEQKFPDWPIREPVNFLRSCLAAWHEEINKKPTSMSIEQACERLGLSTTDDSWKDQSAVRKAYFKLAPKYHPDKNPEGREQFTQINFAYEFLTSKLVRATNNANPDVQRIVICLRAQSIVYSRHLKELSPYKYAGYTQLIKTIELESKDDALFSDKGGKGTLLTAAVELCYWTLRSSALNAEQLRREAGLDTLYKTFERCVPMVSLSSKPTDMAVQVCLHVCNCFATAAQFEACREKISEMKTLFKSICWLLKFDHLNRLACVAAECVCSFSVCTLLQTQLFQAGVIWQLLPHLFRYDYTLDEGGVSHSEASNQQAVLNRLARNSCEALACLAGFRTHTPDNDGVQNSLKAMLTPFICRLMSDDWPHSKVKNEPKSLVNTVAAGVQVDEQAKIVVDDESLKQDNVEDAEEVEASAVPEKRSTLDDVEEKNENHRNDRVLKLLNQNIEDPYIVWDNATRAELLDFVEKHRTSTENTSELFGAEFRMSVYAKELVVGDIFVRIYNSQPEFKLYEPKKVCMDLLEFLRTNAAELLGPSIPKPLAKPPPANDDLIDLSDWEAPAVDWGVGKAEKAPGNQMLLKDKIQMVMEALRNVLLMNSGVEILLIGHFELVFRFLRAHHLAEVQLKTLHIVSISTRNKECINDIASCMVSGSIQLPLLLVLLVKLPKATELILRSLIALVSNVSMVKEMITYGGLIYILDIFTDSNGSTGGSESRRQPAGRMLAAELLAKLQSDQLTGPRWSRFIERYLPPIFAESLKDNPSAAIQMFDSTTENPELIWNESTRQNVKQILSKSLEQLVGLQKVNPSHKWDEANVLKECAYDSVVKNELIVGGIFLRLFIASPSWTVRHPKRFATELIERLLELMKVQNGQKELEQVTKAIVLLFSHHPSTADQIPAQGYLPQFCQAMQSANQNGSRSALLVLNQLTENTNCCNALGSLPILKSLFVCMKQQPNLVRESAHSLKLLLKDCSTDLAEQMLSSGILNYLLELLASSLPGVENPAAAKAEIVDALKSCCRDLQYGDKIAGILNRSNVWAQYKDQRHDLFLPATSQIQAITGGPSGSGAVAGYLTEGMFEPPPQRKAPPPVPPKSG</sequence>
<dbReference type="SUPFAM" id="SSF46565">
    <property type="entry name" value="Chaperone J-domain"/>
    <property type="match status" value="1"/>
</dbReference>
<dbReference type="InterPro" id="IPR001623">
    <property type="entry name" value="DnaJ_domain"/>
</dbReference>
<dbReference type="Gene3D" id="1.25.10.10">
    <property type="entry name" value="Leucine-rich Repeat Variant"/>
    <property type="match status" value="1"/>
</dbReference>
<dbReference type="Gene3D" id="1.10.287.110">
    <property type="entry name" value="DnaJ domain"/>
    <property type="match status" value="1"/>
</dbReference>
<protein>
    <submittedName>
        <fullName evidence="4">DnaJ domain-containing protein</fullName>
    </submittedName>
</protein>
<dbReference type="SMART" id="SM00271">
    <property type="entry name" value="DnaJ"/>
    <property type="match status" value="1"/>
</dbReference>
<evidence type="ECO:0000313" key="4">
    <source>
        <dbReference type="EMBL" id="KAI1707730.1"/>
    </source>
</evidence>
<feature type="domain" description="J" evidence="3">
    <location>
        <begin position="1311"/>
        <end position="1377"/>
    </location>
</feature>
<reference evidence="4" key="1">
    <citation type="submission" date="2022-01" db="EMBL/GenBank/DDBJ databases">
        <title>Genome Sequence Resource for Two Populations of Ditylenchus destructor, the Migratory Endoparasitic Phytonematode.</title>
        <authorList>
            <person name="Zhang H."/>
            <person name="Lin R."/>
            <person name="Xie B."/>
        </authorList>
    </citation>
    <scope>NUCLEOTIDE SEQUENCE</scope>
    <source>
        <strain evidence="4">BazhouSP</strain>
    </source>
</reference>
<evidence type="ECO:0000313" key="5">
    <source>
        <dbReference type="Proteomes" id="UP001201812"/>
    </source>
</evidence>
<comment type="caution">
    <text evidence="4">The sequence shown here is derived from an EMBL/GenBank/DDBJ whole genome shotgun (WGS) entry which is preliminary data.</text>
</comment>
<proteinExistence type="predicted"/>
<evidence type="ECO:0000256" key="2">
    <source>
        <dbReference type="SAM" id="MobiDB-lite"/>
    </source>
</evidence>
<feature type="region of interest" description="Disordered" evidence="2">
    <location>
        <begin position="2344"/>
        <end position="2363"/>
    </location>
</feature>
<dbReference type="InterPro" id="IPR044978">
    <property type="entry name" value="GRV2/DNAJC13"/>
</dbReference>
<dbReference type="Gene3D" id="3.30.1490.40">
    <property type="match status" value="1"/>
</dbReference>
<dbReference type="Pfam" id="PF14237">
    <property type="entry name" value="GYF_2"/>
    <property type="match status" value="1"/>
</dbReference>
<dbReference type="SUPFAM" id="SSF48371">
    <property type="entry name" value="ARM repeat"/>
    <property type="match status" value="2"/>
</dbReference>
<dbReference type="PROSITE" id="PS50076">
    <property type="entry name" value="DNAJ_2"/>
    <property type="match status" value="1"/>
</dbReference>
<gene>
    <name evidence="4" type="ORF">DdX_12285</name>
</gene>
<dbReference type="PANTHER" id="PTHR36983:SF2">
    <property type="entry name" value="DNAJ HOMOLOG SUBFAMILY C MEMBER 13"/>
    <property type="match status" value="1"/>
</dbReference>
<dbReference type="InterPro" id="IPR045802">
    <property type="entry name" value="GRV2/DNAJC13_N"/>
</dbReference>
<dbReference type="CDD" id="cd06257">
    <property type="entry name" value="DnaJ"/>
    <property type="match status" value="1"/>
</dbReference>
<dbReference type="InterPro" id="IPR016024">
    <property type="entry name" value="ARM-type_fold"/>
</dbReference>
<dbReference type="SUPFAM" id="SSF55277">
    <property type="entry name" value="GYF domain"/>
    <property type="match status" value="1"/>
</dbReference>
<dbReference type="InterPro" id="IPR036869">
    <property type="entry name" value="J_dom_sf"/>
</dbReference>
<dbReference type="InterPro" id="IPR011989">
    <property type="entry name" value="ARM-like"/>
</dbReference>
<evidence type="ECO:0000259" key="3">
    <source>
        <dbReference type="PROSITE" id="PS50076"/>
    </source>
</evidence>
<dbReference type="GO" id="GO:2000641">
    <property type="term" value="P:regulation of early endosome to late endosome transport"/>
    <property type="evidence" value="ECO:0007669"/>
    <property type="project" value="InterPro"/>
</dbReference>
<dbReference type="GO" id="GO:0006898">
    <property type="term" value="P:receptor-mediated endocytosis"/>
    <property type="evidence" value="ECO:0007669"/>
    <property type="project" value="TreeGrafter"/>
</dbReference>
<dbReference type="InterPro" id="IPR035445">
    <property type="entry name" value="GYF-like_dom_sf"/>
</dbReference>
<dbReference type="Pfam" id="PF00226">
    <property type="entry name" value="DnaJ"/>
    <property type="match status" value="1"/>
</dbReference>
<accession>A0AAD4MZ61</accession>
<feature type="compositionally biased region" description="Pro residues" evidence="2">
    <location>
        <begin position="2347"/>
        <end position="2363"/>
    </location>
</feature>
<dbReference type="FunFam" id="1.10.287.110:FF:000007">
    <property type="entry name" value="DnaJ (Hsp40) homolog, subfamily C, member 13"/>
    <property type="match status" value="1"/>
</dbReference>
<dbReference type="PANTHER" id="PTHR36983">
    <property type="entry name" value="DNAJ HOMOLOG SUBFAMILY C MEMBER 13"/>
    <property type="match status" value="1"/>
</dbReference>
<keyword evidence="1" id="KW-0175">Coiled coil</keyword>
<organism evidence="4 5">
    <name type="scientific">Ditylenchus destructor</name>
    <dbReference type="NCBI Taxonomy" id="166010"/>
    <lineage>
        <taxon>Eukaryota</taxon>
        <taxon>Metazoa</taxon>
        <taxon>Ecdysozoa</taxon>
        <taxon>Nematoda</taxon>
        <taxon>Chromadorea</taxon>
        <taxon>Rhabditida</taxon>
        <taxon>Tylenchina</taxon>
        <taxon>Tylenchomorpha</taxon>
        <taxon>Sphaerularioidea</taxon>
        <taxon>Anguinidae</taxon>
        <taxon>Anguininae</taxon>
        <taxon>Ditylenchus</taxon>
    </lineage>
</organism>
<dbReference type="Proteomes" id="UP001201812">
    <property type="component" value="Unassembled WGS sequence"/>
</dbReference>
<keyword evidence="5" id="KW-1185">Reference proteome</keyword>
<evidence type="ECO:0000256" key="1">
    <source>
        <dbReference type="SAM" id="Coils"/>
    </source>
</evidence>
<dbReference type="Pfam" id="PF19432">
    <property type="entry name" value="RME-8_N"/>
    <property type="match status" value="1"/>
</dbReference>
<dbReference type="EMBL" id="JAKKPZ010000039">
    <property type="protein sequence ID" value="KAI1707730.1"/>
    <property type="molecule type" value="Genomic_DNA"/>
</dbReference>
<dbReference type="InterPro" id="IPR025640">
    <property type="entry name" value="GYF_2"/>
</dbReference>
<name>A0AAD4MZ61_9BILA</name>
<feature type="coiled-coil region" evidence="1">
    <location>
        <begin position="777"/>
        <end position="804"/>
    </location>
</feature>